<keyword evidence="4" id="KW-0150">Chloroplast</keyword>
<accession>A0A835YK94</accession>
<comment type="subcellular location">
    <subcellularLocation>
        <location evidence="2">Membrane</location>
    </subcellularLocation>
    <subcellularLocation>
        <location evidence="1">Plastid</location>
        <location evidence="1">Chloroplast</location>
    </subcellularLocation>
</comment>
<reference evidence="12" key="1">
    <citation type="submission" date="2021-02" db="EMBL/GenBank/DDBJ databases">
        <title>First Annotated Genome of the Yellow-green Alga Tribonema minus.</title>
        <authorList>
            <person name="Mahan K.M."/>
        </authorList>
    </citation>
    <scope>NUCLEOTIDE SEQUENCE</scope>
    <source>
        <strain evidence="12">UTEX B ZZ1240</strain>
    </source>
</reference>
<comment type="caution">
    <text evidence="12">The sequence shown here is derived from an EMBL/GenBank/DDBJ whole genome shotgun (WGS) entry which is preliminary data.</text>
</comment>
<dbReference type="OrthoDB" id="44480at2759"/>
<evidence type="ECO:0000256" key="8">
    <source>
        <dbReference type="ARBA" id="ARBA00023136"/>
    </source>
</evidence>
<evidence type="ECO:0000256" key="2">
    <source>
        <dbReference type="ARBA" id="ARBA00004370"/>
    </source>
</evidence>
<evidence type="ECO:0000313" key="13">
    <source>
        <dbReference type="Proteomes" id="UP000664859"/>
    </source>
</evidence>
<keyword evidence="13" id="KW-1185">Reference proteome</keyword>
<evidence type="ECO:0000256" key="7">
    <source>
        <dbReference type="ARBA" id="ARBA00022679"/>
    </source>
</evidence>
<dbReference type="EC" id="2.4.1.241" evidence="9"/>
<sequence length="654" mass="71884">MREAAAGGGERLGDLRTLTAERLNALTAEGKVRFANFTASSTELLGNFTALSPLKQLGGFAPPALGGSGRRAVDLAVARLKMPQIPSRLRRARVGLQTALDEMLDDIGLDSEDLLSTVLERVRALQAAQDARDRESELTMTAEESRVLPVTDIAPPHRRIWIVTTAALPWMTGTSVNPLLRAAYLARGRAAGMVSLMVPFIDADDQELLKFPADRRFATKEEQTEYLRNWLRDANMAAEADALHIVWYEGRYLEKMGCIFPMGDITRLIPDEEADVCIMEEPEHINWYRATGTNWSKKFKHVVGVIHTNYVYYAAQDRVNWGANIKGPWVRGFNKLMARAYCDKIIKLSATLQKFAEDKETVCNVHGVRERFLQVGDAAADDIKSGKGFEAGGYMLGKMLWEKGYDRLWELMHASSERLGSCFPVDVYGTGPELDQIRERAEALKLQVTFHPATDHATLSQYRLFVNPSVSEVLCTTIAEALAMGKWVVCARHSSNEFFYQFPNCLPFDGEKEFSANVYRALTKDPAPLTPEQRRTLSWTAATERLIDAAKVTVGESKARRRELDEVAWVFHQNLGEGRRGDTVRKILQAGVVSEQNAYTAAAFGDMDTKALPSGGSGGGGGGADAASDDAEAAGAVVAAAAAAAAVGETERRQ</sequence>
<dbReference type="Gene3D" id="3.40.50.2000">
    <property type="entry name" value="Glycogen Phosphorylase B"/>
    <property type="match status" value="2"/>
</dbReference>
<dbReference type="InterPro" id="IPR001296">
    <property type="entry name" value="Glyco_trans_1"/>
</dbReference>
<dbReference type="Pfam" id="PF00534">
    <property type="entry name" value="Glycos_transf_1"/>
    <property type="match status" value="1"/>
</dbReference>
<comment type="similarity">
    <text evidence="3">Belongs to the glycosyltransferase group 1 family. Glycosyltransferase 4 subfamily.</text>
</comment>
<evidence type="ECO:0000256" key="5">
    <source>
        <dbReference type="ARBA" id="ARBA00022640"/>
    </source>
</evidence>
<keyword evidence="6" id="KW-0328">Glycosyltransferase</keyword>
<dbReference type="CDD" id="cd01635">
    <property type="entry name" value="Glycosyltransferase_GTB-type"/>
    <property type="match status" value="1"/>
</dbReference>
<dbReference type="GO" id="GO:0016020">
    <property type="term" value="C:membrane"/>
    <property type="evidence" value="ECO:0007669"/>
    <property type="project" value="UniProtKB-SubCell"/>
</dbReference>
<organism evidence="12 13">
    <name type="scientific">Tribonema minus</name>
    <dbReference type="NCBI Taxonomy" id="303371"/>
    <lineage>
        <taxon>Eukaryota</taxon>
        <taxon>Sar</taxon>
        <taxon>Stramenopiles</taxon>
        <taxon>Ochrophyta</taxon>
        <taxon>PX clade</taxon>
        <taxon>Xanthophyceae</taxon>
        <taxon>Tribonematales</taxon>
        <taxon>Tribonemataceae</taxon>
        <taxon>Tribonema</taxon>
    </lineage>
</organism>
<keyword evidence="5" id="KW-0934">Plastid</keyword>
<evidence type="ECO:0000256" key="6">
    <source>
        <dbReference type="ARBA" id="ARBA00022676"/>
    </source>
</evidence>
<comment type="catalytic activity">
    <reaction evidence="10">
        <text>a 1,2-diacyl-3-O-(beta-D-galactosyl)-sn-glycerol + UDP-alpha-D-galactose = a 1,2-diacyl-3-O-[alpha-D-galactosyl-(1-&gt;6)-beta-D-galactosyl]-sn-glycerol + UDP + H(+)</text>
        <dbReference type="Rhea" id="RHEA:10520"/>
        <dbReference type="ChEBI" id="CHEBI:15378"/>
        <dbReference type="ChEBI" id="CHEBI:17615"/>
        <dbReference type="ChEBI" id="CHEBI:28396"/>
        <dbReference type="ChEBI" id="CHEBI:58223"/>
        <dbReference type="ChEBI" id="CHEBI:66914"/>
        <dbReference type="EC" id="2.4.1.241"/>
    </reaction>
</comment>
<gene>
    <name evidence="12" type="ORF">JKP88DRAFT_203601</name>
</gene>
<dbReference type="InterPro" id="IPR044525">
    <property type="entry name" value="DGDG1/2"/>
</dbReference>
<keyword evidence="8" id="KW-0472">Membrane</keyword>
<dbReference type="AlphaFoldDB" id="A0A835YK94"/>
<evidence type="ECO:0000256" key="9">
    <source>
        <dbReference type="ARBA" id="ARBA00024055"/>
    </source>
</evidence>
<evidence type="ECO:0000256" key="4">
    <source>
        <dbReference type="ARBA" id="ARBA00022528"/>
    </source>
</evidence>
<evidence type="ECO:0000256" key="10">
    <source>
        <dbReference type="ARBA" id="ARBA00048651"/>
    </source>
</evidence>
<dbReference type="PANTHER" id="PTHR46132:SF1">
    <property type="entry name" value="DIGALACTOSYLDIACYLGLYCEROL SYNTHASE 2, CHLOROPLASTIC"/>
    <property type="match status" value="1"/>
</dbReference>
<dbReference type="Proteomes" id="UP000664859">
    <property type="component" value="Unassembled WGS sequence"/>
</dbReference>
<evidence type="ECO:0000256" key="3">
    <source>
        <dbReference type="ARBA" id="ARBA00009481"/>
    </source>
</evidence>
<dbReference type="SUPFAM" id="SSF53756">
    <property type="entry name" value="UDP-Glycosyltransferase/glycogen phosphorylase"/>
    <property type="match status" value="1"/>
</dbReference>
<proteinExistence type="inferred from homology"/>
<protein>
    <recommendedName>
        <fullName evidence="9">digalactosyldiacylglycerol synthase</fullName>
        <ecNumber evidence="9">2.4.1.241</ecNumber>
    </recommendedName>
</protein>
<evidence type="ECO:0000313" key="12">
    <source>
        <dbReference type="EMBL" id="KAG5175372.1"/>
    </source>
</evidence>
<evidence type="ECO:0000256" key="1">
    <source>
        <dbReference type="ARBA" id="ARBA00004229"/>
    </source>
</evidence>
<evidence type="ECO:0000259" key="11">
    <source>
        <dbReference type="Pfam" id="PF00534"/>
    </source>
</evidence>
<dbReference type="EMBL" id="JAFCMP010000550">
    <property type="protein sequence ID" value="KAG5175372.1"/>
    <property type="molecule type" value="Genomic_DNA"/>
</dbReference>
<dbReference type="GO" id="GO:0046481">
    <property type="term" value="F:digalactosyldiacylglycerol synthase activity"/>
    <property type="evidence" value="ECO:0007669"/>
    <property type="project" value="UniProtKB-EC"/>
</dbReference>
<dbReference type="GO" id="GO:0009507">
    <property type="term" value="C:chloroplast"/>
    <property type="evidence" value="ECO:0007669"/>
    <property type="project" value="UniProtKB-SubCell"/>
</dbReference>
<keyword evidence="7" id="KW-0808">Transferase</keyword>
<name>A0A835YK94_9STRA</name>
<dbReference type="PANTHER" id="PTHR46132">
    <property type="entry name" value="DIGALACTOSYLDIACYLGLYCEROL SYNTHASE 2, CHLOROPLASTIC"/>
    <property type="match status" value="1"/>
</dbReference>
<feature type="domain" description="Glycosyl transferase family 1" evidence="11">
    <location>
        <begin position="395"/>
        <end position="494"/>
    </location>
</feature>